<keyword evidence="3" id="KW-0378">Hydrolase</keyword>
<evidence type="ECO:0000313" key="7">
    <source>
        <dbReference type="EMBL" id="SCX93531.1"/>
    </source>
</evidence>
<dbReference type="Gene3D" id="3.40.630.10">
    <property type="entry name" value="Zn peptidases"/>
    <property type="match status" value="1"/>
</dbReference>
<evidence type="ECO:0000256" key="3">
    <source>
        <dbReference type="ARBA" id="ARBA00022801"/>
    </source>
</evidence>
<comment type="cofactor">
    <cofactor evidence="1">
        <name>Zn(2+)</name>
        <dbReference type="ChEBI" id="CHEBI:29105"/>
    </cofactor>
</comment>
<dbReference type="GO" id="GO:0046872">
    <property type="term" value="F:metal ion binding"/>
    <property type="evidence" value="ECO:0007669"/>
    <property type="project" value="UniProtKB-KW"/>
</dbReference>
<dbReference type="Proteomes" id="UP000183104">
    <property type="component" value="Unassembled WGS sequence"/>
</dbReference>
<accession>A0A1G5BTS6</accession>
<keyword evidence="8" id="KW-1185">Reference proteome</keyword>
<feature type="region of interest" description="Disordered" evidence="5">
    <location>
        <begin position="1"/>
        <end position="21"/>
    </location>
</feature>
<dbReference type="CDD" id="cd06256">
    <property type="entry name" value="M14_ASTE_ASPA-like"/>
    <property type="match status" value="1"/>
</dbReference>
<feature type="domain" description="Succinylglutamate desuccinylase/Aspartoacylase catalytic" evidence="6">
    <location>
        <begin position="54"/>
        <end position="202"/>
    </location>
</feature>
<dbReference type="EMBL" id="FMUN01000002">
    <property type="protein sequence ID" value="SCX93531.1"/>
    <property type="molecule type" value="Genomic_DNA"/>
</dbReference>
<proteinExistence type="predicted"/>
<dbReference type="InterPro" id="IPR055438">
    <property type="entry name" value="AstE_AspA_cat"/>
</dbReference>
<evidence type="ECO:0000259" key="6">
    <source>
        <dbReference type="Pfam" id="PF24827"/>
    </source>
</evidence>
<dbReference type="GO" id="GO:0016788">
    <property type="term" value="F:hydrolase activity, acting on ester bonds"/>
    <property type="evidence" value="ECO:0007669"/>
    <property type="project" value="InterPro"/>
</dbReference>
<dbReference type="AlphaFoldDB" id="A0A1G5BTS6"/>
<name>A0A1G5BTS6_9GAMM</name>
<evidence type="ECO:0000256" key="4">
    <source>
        <dbReference type="ARBA" id="ARBA00022833"/>
    </source>
</evidence>
<keyword evidence="4" id="KW-0862">Zinc</keyword>
<dbReference type="SUPFAM" id="SSF53187">
    <property type="entry name" value="Zn-dependent exopeptidases"/>
    <property type="match status" value="1"/>
</dbReference>
<sequence>MVDTEASRATNPASPELREYEGLPAGLLDRGPHELAEALGGPALIHLPGRREPALFVSVLLHGNETTGWEALQRVLRDLGGEPLPRALSLFVGNVAAARRGRRHLPGQPDYNRVWRGGGTPEHALAARVRERMAARGVFASIDIHNNTGRNPHYACINRLDHRFLHLATLFSRTVVYFTQPDSVQSNAFADLAPATTVECGRPGQPEGAAHAAELVEAALHLRDIPADRVAPHDYDLYHTVATVNVREGVGFGFEGGELVLRDDLDRLNFRDLPASTGLAEVRGSGERAGDYVVAHDERGARVEERYFTLDRGELRTRLPVMPSMLSHDPDIIRQDCLCYLMERLPPVE</sequence>
<evidence type="ECO:0000256" key="1">
    <source>
        <dbReference type="ARBA" id="ARBA00001947"/>
    </source>
</evidence>
<keyword evidence="2" id="KW-0479">Metal-binding</keyword>
<evidence type="ECO:0000313" key="8">
    <source>
        <dbReference type="Proteomes" id="UP000183104"/>
    </source>
</evidence>
<dbReference type="STRING" id="381306.AN478_11345"/>
<protein>
    <submittedName>
        <fullName evidence="7">Succinylglutamate desuccinylase / Aspartoacylase family protein</fullName>
    </submittedName>
</protein>
<evidence type="ECO:0000256" key="5">
    <source>
        <dbReference type="SAM" id="MobiDB-lite"/>
    </source>
</evidence>
<evidence type="ECO:0000256" key="2">
    <source>
        <dbReference type="ARBA" id="ARBA00022723"/>
    </source>
</evidence>
<reference evidence="8" key="1">
    <citation type="submission" date="2016-10" db="EMBL/GenBank/DDBJ databases">
        <authorList>
            <person name="Varghese N."/>
        </authorList>
    </citation>
    <scope>NUCLEOTIDE SEQUENCE [LARGE SCALE GENOMIC DNA]</scope>
    <source>
        <strain evidence="8">HL 19</strain>
    </source>
</reference>
<dbReference type="Pfam" id="PF24827">
    <property type="entry name" value="AstE_AspA_cat"/>
    <property type="match status" value="1"/>
</dbReference>
<organism evidence="7 8">
    <name type="scientific">Thiohalorhabdus denitrificans</name>
    <dbReference type="NCBI Taxonomy" id="381306"/>
    <lineage>
        <taxon>Bacteria</taxon>
        <taxon>Pseudomonadati</taxon>
        <taxon>Pseudomonadota</taxon>
        <taxon>Gammaproteobacteria</taxon>
        <taxon>Thiohalorhabdales</taxon>
        <taxon>Thiohalorhabdaceae</taxon>
        <taxon>Thiohalorhabdus</taxon>
    </lineage>
</organism>
<gene>
    <name evidence="7" type="ORF">SAMN05661077_0764</name>
</gene>